<evidence type="ECO:0000313" key="2">
    <source>
        <dbReference type="EMBL" id="RDH41547.1"/>
    </source>
</evidence>
<keyword evidence="3" id="KW-1185">Reference proteome</keyword>
<evidence type="ECO:0000313" key="3">
    <source>
        <dbReference type="Proteomes" id="UP000257039"/>
    </source>
</evidence>
<sequence>MHLEISTAKHLQSVIDQLENQPKLFTKAVQRAMRKTARWLKTRMARELAKQMGVVQKGLKSRFILSTEGKGKNQKFIFWLGTYPLAAEMAGKPRNTKKGVSVKKHRFVGAFYKKVYGSSQHVWIRSQRNTGYSLVRPSSQSTGNVPKRLSGRFPVERLGIEIDPIAVELFKRYERRVNSQFNRLLEKELNYVLNVE</sequence>
<comment type="caution">
    <text evidence="1">The sequence shown here is derived from an EMBL/GenBank/DDBJ whole genome shotgun (WGS) entry which is preliminary data.</text>
</comment>
<evidence type="ECO:0000313" key="1">
    <source>
        <dbReference type="EMBL" id="RDH41518.1"/>
    </source>
</evidence>
<dbReference type="EMBL" id="NDXW01000007">
    <property type="protein sequence ID" value="RDH41547.1"/>
    <property type="molecule type" value="Genomic_DNA"/>
</dbReference>
<name>A0A4P9VEN3_9GAMM</name>
<dbReference type="EMBL" id="NDXW01000008">
    <property type="protein sequence ID" value="RDH41518.1"/>
    <property type="molecule type" value="Genomic_DNA"/>
</dbReference>
<reference evidence="1 3" key="1">
    <citation type="submission" date="2017-04" db="EMBL/GenBank/DDBJ databases">
        <title>Draft genome sequence of Zooshikella ganghwensis VG4 isolated from Red Sea sediments.</title>
        <authorList>
            <person name="Rehman Z."/>
            <person name="Alam I."/>
            <person name="Kamau A."/>
            <person name="Bajic V."/>
            <person name="Leiknes T."/>
        </authorList>
    </citation>
    <scope>NUCLEOTIDE SEQUENCE [LARGE SCALE GENOMIC DNA]</scope>
    <source>
        <strain evidence="1 3">VG4</strain>
    </source>
</reference>
<proteinExistence type="predicted"/>
<accession>A0A4P9VEN3</accession>
<gene>
    <name evidence="2" type="ORF">B9G39_27760</name>
    <name evidence="1" type="ORF">B9G39_28290</name>
</gene>
<dbReference type="AlphaFoldDB" id="A0A4P9VEN3"/>
<organism evidence="1 3">
    <name type="scientific">Zooshikella ganghwensis</name>
    <dbReference type="NCBI Taxonomy" id="202772"/>
    <lineage>
        <taxon>Bacteria</taxon>
        <taxon>Pseudomonadati</taxon>
        <taxon>Pseudomonadota</taxon>
        <taxon>Gammaproteobacteria</taxon>
        <taxon>Oceanospirillales</taxon>
        <taxon>Zooshikellaceae</taxon>
        <taxon>Zooshikella</taxon>
    </lineage>
</organism>
<dbReference type="Proteomes" id="UP000257039">
    <property type="component" value="Unassembled WGS sequence"/>
</dbReference>
<protein>
    <recommendedName>
        <fullName evidence="4">Phage tail protein</fullName>
    </recommendedName>
</protein>
<dbReference type="RefSeq" id="WP_094789747.1">
    <property type="nucleotide sequence ID" value="NZ_NDXW01000007.1"/>
</dbReference>
<evidence type="ECO:0008006" key="4">
    <source>
        <dbReference type="Google" id="ProtNLM"/>
    </source>
</evidence>